<gene>
    <name evidence="2" type="ORF">WKV53_27995</name>
</gene>
<feature type="signal peptide" evidence="1">
    <location>
        <begin position="1"/>
        <end position="29"/>
    </location>
</feature>
<protein>
    <recommendedName>
        <fullName evidence="4">Beta-barrel porin 2</fullName>
    </recommendedName>
</protein>
<accession>A0ABU9B549</accession>
<proteinExistence type="predicted"/>
<evidence type="ECO:0000313" key="3">
    <source>
        <dbReference type="Proteomes" id="UP001371305"/>
    </source>
</evidence>
<dbReference type="RefSeq" id="WP_341408161.1">
    <property type="nucleotide sequence ID" value="NZ_JBBUKT010000019.1"/>
</dbReference>
<feature type="chain" id="PRO_5047338982" description="Beta-barrel porin 2" evidence="1">
    <location>
        <begin position="30"/>
        <end position="406"/>
    </location>
</feature>
<dbReference type="SUPFAM" id="SSF56935">
    <property type="entry name" value="Porins"/>
    <property type="match status" value="1"/>
</dbReference>
<evidence type="ECO:0008006" key="4">
    <source>
        <dbReference type="Google" id="ProtNLM"/>
    </source>
</evidence>
<keyword evidence="3" id="KW-1185">Reference proteome</keyword>
<comment type="caution">
    <text evidence="2">The sequence shown here is derived from an EMBL/GenBank/DDBJ whole genome shotgun (WGS) entry which is preliminary data.</text>
</comment>
<dbReference type="Proteomes" id="UP001371305">
    <property type="component" value="Unassembled WGS sequence"/>
</dbReference>
<name>A0ABU9B549_9BACT</name>
<evidence type="ECO:0000256" key="1">
    <source>
        <dbReference type="SAM" id="SignalP"/>
    </source>
</evidence>
<keyword evidence="1" id="KW-0732">Signal</keyword>
<organism evidence="2 3">
    <name type="scientific">Luteolibacter soli</name>
    <dbReference type="NCBI Taxonomy" id="3135280"/>
    <lineage>
        <taxon>Bacteria</taxon>
        <taxon>Pseudomonadati</taxon>
        <taxon>Verrucomicrobiota</taxon>
        <taxon>Verrucomicrobiia</taxon>
        <taxon>Verrucomicrobiales</taxon>
        <taxon>Verrucomicrobiaceae</taxon>
        <taxon>Luteolibacter</taxon>
    </lineage>
</organism>
<sequence length="406" mass="44554">MSPLRLSSATPIRGFVAAALAGAPFLASAEDLSLRVAEGNRALTEAFFPSPLDANLKGGFDYGVSANLTYDSNFFLSQDYTKSELYTDVSPWITYRTDPEGGAEFSMEAHYSPSFVAYFNNEDLDAINQSGGASFTYAATRTTFTAYFDYAEVSMADRLVGGFIEGSILSYGISGSYQLAPRTAILAGWSASQSDYSSGARSGADVYTTEVAGLWDATERLRIGPSVTYTSTESDTTGERDAVAVLVKTRYKWGERILLDAAGGLEYAKNSRSNDGWELGFTGRFSADYELSDLWSFRAGVRYSTVPSPNNLNYVVNDLSFNAAIIRNFQRSSLELGMGLSFSDYQAVGVVVGTREDDEFMNAYLAYKRQLYSDRVKFEAALRCASNQGQKDWDQWQLTTGINIDF</sequence>
<dbReference type="EMBL" id="JBBUKT010000019">
    <property type="protein sequence ID" value="MEK7954392.1"/>
    <property type="molecule type" value="Genomic_DNA"/>
</dbReference>
<evidence type="ECO:0000313" key="2">
    <source>
        <dbReference type="EMBL" id="MEK7954392.1"/>
    </source>
</evidence>
<reference evidence="2 3" key="1">
    <citation type="submission" date="2024-04" db="EMBL/GenBank/DDBJ databases">
        <title>Luteolibacter sp. isolated from soil.</title>
        <authorList>
            <person name="An J."/>
        </authorList>
    </citation>
    <scope>NUCLEOTIDE SEQUENCE [LARGE SCALE GENOMIC DNA]</scope>
    <source>
        <strain evidence="2 3">Y139</strain>
    </source>
</reference>